<dbReference type="Proteomes" id="UP000887576">
    <property type="component" value="Unplaced"/>
</dbReference>
<protein>
    <submittedName>
        <fullName evidence="2">Uncharacterized protein</fullName>
    </submittedName>
</protein>
<proteinExistence type="predicted"/>
<name>A0AC34R840_9BILA</name>
<dbReference type="WBParaSite" id="JU765_v2.g4256.t1">
    <property type="protein sequence ID" value="JU765_v2.g4256.t1"/>
    <property type="gene ID" value="JU765_v2.g4256"/>
</dbReference>
<organism evidence="1 2">
    <name type="scientific">Panagrolaimus sp. JU765</name>
    <dbReference type="NCBI Taxonomy" id="591449"/>
    <lineage>
        <taxon>Eukaryota</taxon>
        <taxon>Metazoa</taxon>
        <taxon>Ecdysozoa</taxon>
        <taxon>Nematoda</taxon>
        <taxon>Chromadorea</taxon>
        <taxon>Rhabditida</taxon>
        <taxon>Tylenchina</taxon>
        <taxon>Panagrolaimomorpha</taxon>
        <taxon>Panagrolaimoidea</taxon>
        <taxon>Panagrolaimidae</taxon>
        <taxon>Panagrolaimus</taxon>
    </lineage>
</organism>
<sequence length="120" mass="13793">MHTIWSRANAIFAFTLTAMSAVTFAVFLSTIYSNRIAPVTISAANPRVRVMPDYISESGKISEAKFVDPQTLTFMMNSNSQSFSPWFRLLYEQGWIEKWWKNLDNLTKFSNPSKITKLNE</sequence>
<evidence type="ECO:0000313" key="1">
    <source>
        <dbReference type="Proteomes" id="UP000887576"/>
    </source>
</evidence>
<evidence type="ECO:0000313" key="2">
    <source>
        <dbReference type="WBParaSite" id="JU765_v2.g4256.t1"/>
    </source>
</evidence>
<accession>A0AC34R840</accession>
<reference evidence="2" key="1">
    <citation type="submission" date="2022-11" db="UniProtKB">
        <authorList>
            <consortium name="WormBaseParasite"/>
        </authorList>
    </citation>
    <scope>IDENTIFICATION</scope>
</reference>